<protein>
    <submittedName>
        <fullName evidence="2">Uncharacterized protein</fullName>
    </submittedName>
</protein>
<dbReference type="PANTHER" id="PTHR40422">
    <property type="entry name" value="TRANSLATION MACHINERY-ASSOCIATED PROTEIN 17"/>
    <property type="match status" value="1"/>
</dbReference>
<sequence>MSATATPITPQAFAEALKSLTLPSLYAKASELRNSIAHLQRSNDELSRYIAEDAPDGRDKDCEEAIQENEVVMLRMQERIELLKVEVEGRGQRWSEEMEMEMDGDLEANVNGAVGGGVGDVGVSLTGAEAGAGMEANSSDNRNGASRPTAGRAAQPTEAQTNTTAGVVSSSRNGTVDDEAQEVEGGIYL</sequence>
<evidence type="ECO:0000313" key="3">
    <source>
        <dbReference type="Proteomes" id="UP000182235"/>
    </source>
</evidence>
<dbReference type="Proteomes" id="UP000182235">
    <property type="component" value="Unassembled WGS sequence"/>
</dbReference>
<feature type="region of interest" description="Disordered" evidence="1">
    <location>
        <begin position="132"/>
        <end position="189"/>
    </location>
</feature>
<proteinExistence type="predicted"/>
<dbReference type="GO" id="GO:0070682">
    <property type="term" value="P:proteasome regulatory particle assembly"/>
    <property type="evidence" value="ECO:0007669"/>
    <property type="project" value="InterPro"/>
</dbReference>
<dbReference type="InterPro" id="IPR038966">
    <property type="entry name" value="TMA17"/>
</dbReference>
<gene>
    <name evidence="2" type="ORF">AJ78_06406</name>
</gene>
<evidence type="ECO:0000313" key="2">
    <source>
        <dbReference type="EMBL" id="OJD13101.1"/>
    </source>
</evidence>
<dbReference type="PANTHER" id="PTHR40422:SF1">
    <property type="entry name" value="TRANSLATION MACHINERY-ASSOCIATED PROTEIN 17"/>
    <property type="match status" value="1"/>
</dbReference>
<evidence type="ECO:0000256" key="1">
    <source>
        <dbReference type="SAM" id="MobiDB-lite"/>
    </source>
</evidence>
<dbReference type="GO" id="GO:0030674">
    <property type="term" value="F:protein-macromolecule adaptor activity"/>
    <property type="evidence" value="ECO:0007669"/>
    <property type="project" value="TreeGrafter"/>
</dbReference>
<name>A0A1J9QD48_9EURO</name>
<feature type="compositionally biased region" description="Polar residues" evidence="1">
    <location>
        <begin position="136"/>
        <end position="146"/>
    </location>
</feature>
<keyword evidence="3" id="KW-1185">Reference proteome</keyword>
<accession>A0A1J9QD48</accession>
<comment type="caution">
    <text evidence="2">The sequence shown here is derived from an EMBL/GenBank/DDBJ whole genome shotgun (WGS) entry which is preliminary data.</text>
</comment>
<dbReference type="EMBL" id="LGRN01000333">
    <property type="protein sequence ID" value="OJD13101.1"/>
    <property type="molecule type" value="Genomic_DNA"/>
</dbReference>
<dbReference type="AlphaFoldDB" id="A0A1J9QD48"/>
<feature type="compositionally biased region" description="Polar residues" evidence="1">
    <location>
        <begin position="157"/>
        <end position="174"/>
    </location>
</feature>
<reference evidence="2 3" key="1">
    <citation type="submission" date="2015-07" db="EMBL/GenBank/DDBJ databases">
        <title>Emmonsia species relationships and genome sequence.</title>
        <authorList>
            <consortium name="The Broad Institute Genomics Platform"/>
            <person name="Cuomo C.A."/>
            <person name="Munoz J.F."/>
            <person name="Imamovic A."/>
            <person name="Priest M.E."/>
            <person name="Young S."/>
            <person name="Clay O.K."/>
            <person name="McEwen J.G."/>
        </authorList>
    </citation>
    <scope>NUCLEOTIDE SEQUENCE [LARGE SCALE GENOMIC DNA]</scope>
    <source>
        <strain evidence="2 3">UAMH 9510</strain>
    </source>
</reference>
<dbReference type="STRING" id="1447872.A0A1J9QD48"/>
<dbReference type="OrthoDB" id="548474at2759"/>
<organism evidence="2 3">
    <name type="scientific">Emergomyces pasteurianus Ep9510</name>
    <dbReference type="NCBI Taxonomy" id="1447872"/>
    <lineage>
        <taxon>Eukaryota</taxon>
        <taxon>Fungi</taxon>
        <taxon>Dikarya</taxon>
        <taxon>Ascomycota</taxon>
        <taxon>Pezizomycotina</taxon>
        <taxon>Eurotiomycetes</taxon>
        <taxon>Eurotiomycetidae</taxon>
        <taxon>Onygenales</taxon>
        <taxon>Ajellomycetaceae</taxon>
        <taxon>Emergomyces</taxon>
    </lineage>
</organism>